<dbReference type="InterPro" id="IPR011011">
    <property type="entry name" value="Znf_FYVE_PHD"/>
</dbReference>
<dbReference type="SMART" id="SM00249">
    <property type="entry name" value="PHD"/>
    <property type="match status" value="2"/>
</dbReference>
<feature type="compositionally biased region" description="Basic residues" evidence="5">
    <location>
        <begin position="758"/>
        <end position="767"/>
    </location>
</feature>
<feature type="domain" description="PWWP" evidence="7">
    <location>
        <begin position="27"/>
        <end position="88"/>
    </location>
</feature>
<dbReference type="Pfam" id="PF00628">
    <property type="entry name" value="PHD"/>
    <property type="match status" value="1"/>
</dbReference>
<accession>A0A6G0X3E3</accession>
<feature type="compositionally biased region" description="Polar residues" evidence="5">
    <location>
        <begin position="207"/>
        <end position="237"/>
    </location>
</feature>
<dbReference type="InterPro" id="IPR013083">
    <property type="entry name" value="Znf_RING/FYVE/PHD"/>
</dbReference>
<dbReference type="InterPro" id="IPR019787">
    <property type="entry name" value="Znf_PHD-finger"/>
</dbReference>
<dbReference type="VEuPathDB" id="FungiDB:AeMF1_001542"/>
<dbReference type="SUPFAM" id="SSF63748">
    <property type="entry name" value="Tudor/PWWP/MBT"/>
    <property type="match status" value="1"/>
</dbReference>
<evidence type="ECO:0000256" key="1">
    <source>
        <dbReference type="ARBA" id="ARBA00022723"/>
    </source>
</evidence>
<dbReference type="Proteomes" id="UP000481153">
    <property type="component" value="Unassembled WGS sequence"/>
</dbReference>
<dbReference type="EMBL" id="VJMJ01000116">
    <property type="protein sequence ID" value="KAF0734302.1"/>
    <property type="molecule type" value="Genomic_DNA"/>
</dbReference>
<evidence type="ECO:0000313" key="8">
    <source>
        <dbReference type="EMBL" id="KAF0734302.1"/>
    </source>
</evidence>
<dbReference type="Pfam" id="PF22908">
    <property type="entry name" value="PHD_NSD"/>
    <property type="match status" value="1"/>
</dbReference>
<dbReference type="AlphaFoldDB" id="A0A6G0X3E3"/>
<feature type="region of interest" description="Disordered" evidence="5">
    <location>
        <begin position="195"/>
        <end position="255"/>
    </location>
</feature>
<dbReference type="PROSITE" id="PS50812">
    <property type="entry name" value="PWWP"/>
    <property type="match status" value="1"/>
</dbReference>
<feature type="compositionally biased region" description="Low complexity" evidence="5">
    <location>
        <begin position="195"/>
        <end position="206"/>
    </location>
</feature>
<organism evidence="8 9">
    <name type="scientific">Aphanomyces euteiches</name>
    <dbReference type="NCBI Taxonomy" id="100861"/>
    <lineage>
        <taxon>Eukaryota</taxon>
        <taxon>Sar</taxon>
        <taxon>Stramenopiles</taxon>
        <taxon>Oomycota</taxon>
        <taxon>Saprolegniomycetes</taxon>
        <taxon>Saprolegniales</taxon>
        <taxon>Verrucalvaceae</taxon>
        <taxon>Aphanomyces</taxon>
    </lineage>
</organism>
<name>A0A6G0X3E3_9STRA</name>
<dbReference type="PANTHER" id="PTHR24102:SF28">
    <property type="entry name" value="PHD-TYPE DOMAIN-CONTAINING PROTEIN"/>
    <property type="match status" value="1"/>
</dbReference>
<evidence type="ECO:0008006" key="10">
    <source>
        <dbReference type="Google" id="ProtNLM"/>
    </source>
</evidence>
<feature type="region of interest" description="Disordered" evidence="5">
    <location>
        <begin position="717"/>
        <end position="773"/>
    </location>
</feature>
<comment type="caution">
    <text evidence="8">The sequence shown here is derived from an EMBL/GenBank/DDBJ whole genome shotgun (WGS) entry which is preliminary data.</text>
</comment>
<dbReference type="InterPro" id="IPR001965">
    <property type="entry name" value="Znf_PHD"/>
</dbReference>
<dbReference type="PROSITE" id="PS50016">
    <property type="entry name" value="ZF_PHD_2"/>
    <property type="match status" value="1"/>
</dbReference>
<dbReference type="Pfam" id="PF00855">
    <property type="entry name" value="PWWP"/>
    <property type="match status" value="1"/>
</dbReference>
<keyword evidence="2 4" id="KW-0863">Zinc-finger</keyword>
<gene>
    <name evidence="8" type="ORF">Ae201684_008984</name>
</gene>
<dbReference type="InterPro" id="IPR019786">
    <property type="entry name" value="Zinc_finger_PHD-type_CS"/>
</dbReference>
<dbReference type="Gene3D" id="2.30.30.140">
    <property type="match status" value="1"/>
</dbReference>
<evidence type="ECO:0000256" key="2">
    <source>
        <dbReference type="ARBA" id="ARBA00022771"/>
    </source>
</evidence>
<keyword evidence="9" id="KW-1185">Reference proteome</keyword>
<keyword evidence="3" id="KW-0862">Zinc</keyword>
<dbReference type="InterPro" id="IPR000313">
    <property type="entry name" value="PWWP_dom"/>
</dbReference>
<dbReference type="PROSITE" id="PS01359">
    <property type="entry name" value="ZF_PHD_1"/>
    <property type="match status" value="2"/>
</dbReference>
<dbReference type="InterPro" id="IPR055198">
    <property type="entry name" value="NSD_PHD"/>
</dbReference>
<evidence type="ECO:0000256" key="5">
    <source>
        <dbReference type="SAM" id="MobiDB-lite"/>
    </source>
</evidence>
<sequence>MTHLSVDEAEYFEMVIADDMQSTLDEHYGVILARVGAHPFWPARVCEMEEWIDYLPHRQRKGQICVYFYGSHNYGWVLRNNINEFVEDHPSIKSKKGTKMYLQYMEGIEEAKKAIAAARTAYMNQSFSERLKLKKIEVENDIPCAACKKKGLDERRIVCDGKHCELEYHMGCLQPPLVEVPAGEWFCPACDSTKTESSVSSQSSSTKRQNGSQNKRGLASNADTLVASNDEASSEALSNRKKQGNESKRREPKGGSVDLISEERCFLCGLGGELVVCEFPRCTKVYHQLCLGAYPFPMDEETEWICPRHTCVISGRKENPMSTQTSKTMWHCLNCPIGVETSILPTHSALSRHSKRDKTIICPHCNAPSPRVRLAKLLERIWSIVATNRQGMPFCGPLLVGVDRPPGLEKTLDLFQIIADVRRLSYSSAASFVSDINEVVRTALDILHGKDALPLVEAARSMSLTVEEQVQYHASQFETIEALLANDDDIAADESWPVAWRKECMPFGDKSYVHIEARSIEEWLIYISNASLYSNISPPQQTMMQHVDIEDYLAAAPPPRELTPEHEGSPLTLSDGIDVLSALSDLHRSDSNGRVEEPSLYKEELGVVPSISEMDVMFQQQASVLRKALTAHATLEHAWNINKQHMLGMRQDQVITIGEGRLAAELRIANNNLKARLRNKDQLLQQLTTDHMELNCQVKELQLVLEEKERRVKQLEEQLGPDCPLPPPPLFPDEETSSPIEKRHRGGGDDSSPSTPMVKRRRGRPPKVKPPIE</sequence>
<evidence type="ECO:0000313" key="9">
    <source>
        <dbReference type="Proteomes" id="UP000481153"/>
    </source>
</evidence>
<feature type="domain" description="PHD-type" evidence="6">
    <location>
        <begin position="141"/>
        <end position="193"/>
    </location>
</feature>
<dbReference type="GO" id="GO:0008270">
    <property type="term" value="F:zinc ion binding"/>
    <property type="evidence" value="ECO:0007669"/>
    <property type="project" value="UniProtKB-KW"/>
</dbReference>
<evidence type="ECO:0000259" key="7">
    <source>
        <dbReference type="PROSITE" id="PS50812"/>
    </source>
</evidence>
<dbReference type="Gene3D" id="3.30.40.10">
    <property type="entry name" value="Zinc/RING finger domain, C3HC4 (zinc finger)"/>
    <property type="match status" value="2"/>
</dbReference>
<feature type="compositionally biased region" description="Basic and acidic residues" evidence="5">
    <location>
        <begin position="243"/>
        <end position="253"/>
    </location>
</feature>
<dbReference type="CDD" id="cd15568">
    <property type="entry name" value="PHD5_NSD"/>
    <property type="match status" value="1"/>
</dbReference>
<keyword evidence="1" id="KW-0479">Metal-binding</keyword>
<evidence type="ECO:0000256" key="4">
    <source>
        <dbReference type="PROSITE-ProRule" id="PRU00146"/>
    </source>
</evidence>
<dbReference type="PANTHER" id="PTHR24102">
    <property type="entry name" value="PHD FINGER PROTEIN"/>
    <property type="match status" value="1"/>
</dbReference>
<evidence type="ECO:0000259" key="6">
    <source>
        <dbReference type="PROSITE" id="PS50016"/>
    </source>
</evidence>
<proteinExistence type="predicted"/>
<reference evidence="8 9" key="1">
    <citation type="submission" date="2019-07" db="EMBL/GenBank/DDBJ databases">
        <title>Genomics analysis of Aphanomyces spp. identifies a new class of oomycete effector associated with host adaptation.</title>
        <authorList>
            <person name="Gaulin E."/>
        </authorList>
    </citation>
    <scope>NUCLEOTIDE SEQUENCE [LARGE SCALE GENOMIC DNA]</scope>
    <source>
        <strain evidence="8 9">ATCC 201684</strain>
    </source>
</reference>
<evidence type="ECO:0000256" key="3">
    <source>
        <dbReference type="ARBA" id="ARBA00022833"/>
    </source>
</evidence>
<protein>
    <recommendedName>
        <fullName evidence="10">PHD-type domain-containing protein</fullName>
    </recommendedName>
</protein>
<dbReference type="SUPFAM" id="SSF57903">
    <property type="entry name" value="FYVE/PHD zinc finger"/>
    <property type="match status" value="2"/>
</dbReference>